<evidence type="ECO:0000313" key="11">
    <source>
        <dbReference type="Proteomes" id="UP000254051"/>
    </source>
</evidence>
<evidence type="ECO:0000313" key="10">
    <source>
        <dbReference type="EMBL" id="SUQ16005.1"/>
    </source>
</evidence>
<feature type="binding site" evidence="8">
    <location>
        <position position="182"/>
    </location>
    <ligand>
        <name>S-adenosyl-L-methionine</name>
        <dbReference type="ChEBI" id="CHEBI:59789"/>
    </ligand>
</feature>
<evidence type="ECO:0000259" key="9">
    <source>
        <dbReference type="PROSITE" id="PS51918"/>
    </source>
</evidence>
<evidence type="ECO:0000256" key="2">
    <source>
        <dbReference type="ARBA" id="ARBA00022691"/>
    </source>
</evidence>
<dbReference type="InterPro" id="IPR010722">
    <property type="entry name" value="BATS_dom"/>
</dbReference>
<gene>
    <name evidence="10" type="ORF">SAMN05216529_11953</name>
</gene>
<sequence>MKNLVDKLEQTGFLSREEWSALIRGRTPETAEYLFERAREVRHKFYEHDIYMRGLIEFTNYCKNDCFYCGIRRSNKEAHRYRLSKKEILDCCEKGHELGFRTFVLQGGEDGHYTDEIMADIVQSIRSRFPDCAITLSLGERSRESYQLLFDAGAERYLLRHETYDSGHYSMLHPESLSAAHRQQCLWDLKDIGYQVGTGFMVGSPFQTPENLADDMLFLKELNPQMVGIGPFIPHHETPFAENPAGTLELTLFMLGLIRLMLPKVLLPATTALGTIDPRGREKGILAGANVVMPNLSPTEVRKDYLLYDNKICTGDEAAECRMCMENRMNRIGYEVVVSRGDSLNGGNVNV</sequence>
<dbReference type="Proteomes" id="UP000254051">
    <property type="component" value="Unassembled WGS sequence"/>
</dbReference>
<dbReference type="PANTHER" id="PTHR43726">
    <property type="entry name" value="3-METHYLORNITHINE SYNTHASE"/>
    <property type="match status" value="1"/>
</dbReference>
<dbReference type="OrthoDB" id="9775764at2"/>
<dbReference type="InterPro" id="IPR013785">
    <property type="entry name" value="Aldolase_TIM"/>
</dbReference>
<dbReference type="NCBIfam" id="TIGR03956">
    <property type="entry name" value="rSAM_HydE"/>
    <property type="match status" value="1"/>
</dbReference>
<dbReference type="SFLD" id="SFLDG01060">
    <property type="entry name" value="BATS_domain_containing"/>
    <property type="match status" value="1"/>
</dbReference>
<dbReference type="PANTHER" id="PTHR43726:SF1">
    <property type="entry name" value="BIOTIN SYNTHASE"/>
    <property type="match status" value="1"/>
</dbReference>
<keyword evidence="4 7" id="KW-0408">Iron</keyword>
<comment type="cofactor">
    <cofactor evidence="6">
        <name>[2Fe-2S] cluster</name>
        <dbReference type="ChEBI" id="CHEBI:190135"/>
    </cofactor>
</comment>
<dbReference type="InterPro" id="IPR024021">
    <property type="entry name" value="FeFe-hyd_HydE_rSAM"/>
</dbReference>
<dbReference type="GO" id="GO:0016740">
    <property type="term" value="F:transferase activity"/>
    <property type="evidence" value="ECO:0007669"/>
    <property type="project" value="TreeGrafter"/>
</dbReference>
<dbReference type="Pfam" id="PF04055">
    <property type="entry name" value="Radical_SAM"/>
    <property type="match status" value="1"/>
</dbReference>
<dbReference type="InterPro" id="IPR034422">
    <property type="entry name" value="HydE/PylB-like"/>
</dbReference>
<dbReference type="RefSeq" id="WP_109714341.1">
    <property type="nucleotide sequence ID" value="NZ_QGDS01000019.1"/>
</dbReference>
<dbReference type="SFLD" id="SFLDS00029">
    <property type="entry name" value="Radical_SAM"/>
    <property type="match status" value="1"/>
</dbReference>
<evidence type="ECO:0000256" key="4">
    <source>
        <dbReference type="ARBA" id="ARBA00023004"/>
    </source>
</evidence>
<dbReference type="GO" id="GO:0042364">
    <property type="term" value="P:water-soluble vitamin biosynthetic process"/>
    <property type="evidence" value="ECO:0007669"/>
    <property type="project" value="UniProtKB-ARBA"/>
</dbReference>
<dbReference type="PIRSF" id="PIRSF004762">
    <property type="entry name" value="CHP00423"/>
    <property type="match status" value="1"/>
</dbReference>
<dbReference type="InterPro" id="IPR058240">
    <property type="entry name" value="rSAM_sf"/>
</dbReference>
<dbReference type="AlphaFoldDB" id="A0A315ZP85"/>
<feature type="binding site" evidence="7">
    <location>
        <position position="69"/>
    </location>
    <ligand>
        <name>[4Fe-4S] cluster</name>
        <dbReference type="ChEBI" id="CHEBI:49883"/>
        <note>4Fe-4S-S-AdoMet</note>
    </ligand>
</feature>
<evidence type="ECO:0000256" key="7">
    <source>
        <dbReference type="PIRSR" id="PIRSR004762-1"/>
    </source>
</evidence>
<evidence type="ECO:0000256" key="5">
    <source>
        <dbReference type="ARBA" id="ARBA00023014"/>
    </source>
</evidence>
<dbReference type="InterPro" id="IPR006638">
    <property type="entry name" value="Elp3/MiaA/NifB-like_rSAM"/>
</dbReference>
<evidence type="ECO:0000256" key="3">
    <source>
        <dbReference type="ARBA" id="ARBA00022723"/>
    </source>
</evidence>
<feature type="binding site" evidence="8">
    <location>
        <position position="137"/>
    </location>
    <ligand>
        <name>(3R)-3-methyl-D-ornithine</name>
        <dbReference type="ChEBI" id="CHEBI:64642"/>
    </ligand>
</feature>
<evidence type="ECO:0000256" key="1">
    <source>
        <dbReference type="ARBA" id="ARBA00022485"/>
    </source>
</evidence>
<keyword evidence="1 7" id="KW-0004">4Fe-4S</keyword>
<dbReference type="GO" id="GO:0044272">
    <property type="term" value="P:sulfur compound biosynthetic process"/>
    <property type="evidence" value="ECO:0007669"/>
    <property type="project" value="UniProtKB-ARBA"/>
</dbReference>
<feature type="binding site" evidence="7">
    <location>
        <position position="66"/>
    </location>
    <ligand>
        <name>[4Fe-4S] cluster</name>
        <dbReference type="ChEBI" id="CHEBI:49883"/>
        <note>4Fe-4S-S-AdoMet</note>
    </ligand>
</feature>
<dbReference type="SUPFAM" id="SSF102114">
    <property type="entry name" value="Radical SAM enzymes"/>
    <property type="match status" value="1"/>
</dbReference>
<feature type="binding site" evidence="7">
    <location>
        <position position="62"/>
    </location>
    <ligand>
        <name>[4Fe-4S] cluster</name>
        <dbReference type="ChEBI" id="CHEBI:49883"/>
        <note>4Fe-4S-S-AdoMet</note>
    </ligand>
</feature>
<dbReference type="CDD" id="cd01335">
    <property type="entry name" value="Radical_SAM"/>
    <property type="match status" value="1"/>
</dbReference>
<protein>
    <submittedName>
        <fullName evidence="10">Biotin synthase</fullName>
    </submittedName>
</protein>
<keyword evidence="11" id="KW-1185">Reference proteome</keyword>
<reference evidence="11" key="1">
    <citation type="submission" date="2017-07" db="EMBL/GenBank/DDBJ databases">
        <authorList>
            <person name="Varghese N."/>
            <person name="Submissions S."/>
        </authorList>
    </citation>
    <scope>NUCLEOTIDE SEQUENCE [LARGE SCALE GENOMIC DNA]</scope>
    <source>
        <strain evidence="11">NLAE-zl-C134</strain>
    </source>
</reference>
<evidence type="ECO:0000256" key="8">
    <source>
        <dbReference type="PIRSR" id="PIRSR004762-2"/>
    </source>
</evidence>
<dbReference type="SMART" id="SM00729">
    <property type="entry name" value="Elp3"/>
    <property type="match status" value="1"/>
</dbReference>
<dbReference type="SMART" id="SM00876">
    <property type="entry name" value="BATS"/>
    <property type="match status" value="1"/>
</dbReference>
<dbReference type="PROSITE" id="PS51918">
    <property type="entry name" value="RADICAL_SAM"/>
    <property type="match status" value="1"/>
</dbReference>
<dbReference type="GO" id="GO:0046872">
    <property type="term" value="F:metal ion binding"/>
    <property type="evidence" value="ECO:0007669"/>
    <property type="project" value="UniProtKB-KW"/>
</dbReference>
<proteinExistence type="predicted"/>
<dbReference type="InterPro" id="IPR007197">
    <property type="entry name" value="rSAM"/>
</dbReference>
<evidence type="ECO:0000256" key="6">
    <source>
        <dbReference type="ARBA" id="ARBA00034078"/>
    </source>
</evidence>
<dbReference type="Gene3D" id="3.20.20.70">
    <property type="entry name" value="Aldolase class I"/>
    <property type="match status" value="1"/>
</dbReference>
<accession>A0A315ZP85</accession>
<dbReference type="GO" id="GO:0051539">
    <property type="term" value="F:4 iron, 4 sulfur cluster binding"/>
    <property type="evidence" value="ECO:0007669"/>
    <property type="project" value="UniProtKB-KW"/>
</dbReference>
<organism evidence="10 11">
    <name type="scientific">Faecalicatena contorta</name>
    <dbReference type="NCBI Taxonomy" id="39482"/>
    <lineage>
        <taxon>Bacteria</taxon>
        <taxon>Bacillati</taxon>
        <taxon>Bacillota</taxon>
        <taxon>Clostridia</taxon>
        <taxon>Lachnospirales</taxon>
        <taxon>Lachnospiraceae</taxon>
        <taxon>Faecalicatena</taxon>
    </lineage>
</organism>
<comment type="cofactor">
    <cofactor evidence="7">
        <name>[4Fe-4S] cluster</name>
        <dbReference type="ChEBI" id="CHEBI:49883"/>
    </cofactor>
    <text evidence="7">Binds 1 [4Fe-4S] cluster. The cluster is coordinated with 3 cysteines and an exchangeable S-adenosyl-L-methionine.</text>
</comment>
<feature type="binding site" evidence="8">
    <location>
        <position position="162"/>
    </location>
    <ligand>
        <name>S-adenosyl-L-methionine</name>
        <dbReference type="ChEBI" id="CHEBI:59789"/>
    </ligand>
</feature>
<keyword evidence="2 7" id="KW-0949">S-adenosyl-L-methionine</keyword>
<keyword evidence="3" id="KW-0479">Metal-binding</keyword>
<dbReference type="EMBL" id="UHJJ01000019">
    <property type="protein sequence ID" value="SUQ16005.1"/>
    <property type="molecule type" value="Genomic_DNA"/>
</dbReference>
<dbReference type="SFLD" id="SFLDF00348">
    <property type="entry name" value="FeFe_hydrogenase_maturase_(Hyd"/>
    <property type="match status" value="1"/>
</dbReference>
<dbReference type="SFLD" id="SFLDG01280">
    <property type="entry name" value="HydE/PylB-like"/>
    <property type="match status" value="1"/>
</dbReference>
<feature type="domain" description="Radical SAM core" evidence="9">
    <location>
        <begin position="48"/>
        <end position="270"/>
    </location>
</feature>
<keyword evidence="5 7" id="KW-0411">Iron-sulfur</keyword>
<name>A0A315ZP85_9FIRM</name>